<evidence type="ECO:0000256" key="1">
    <source>
        <dbReference type="ARBA" id="ARBA00001974"/>
    </source>
</evidence>
<sequence>MSCNLINVKAEEHPPKGPVLLVHGAGVRANIFRAPVETDIVDYLVHEGYDVWLENWRASIEFPPNEWNLDLAAKYDHPEAVSKVVEKTGYEEIKAIIHCQGSTSFMMSAVAGLVPQVTTIISNAVSLHPVVPDWSVYKSRFALPVVALFTDYLNPQWGKEAPWFFPRIIHSLVEFTHNECDNGVCKEVSFTYGSGFPALWRHENLNEATHEWLREEFAEVPVLFFNHIKKCIEKGNLVSLKGENELPGDYIATEPQTKARFAFFTGEENLCFLPESQLRTYNYFNRREPGRHALHCIPGYSHLDIFMGKNAASDVFPLIAEELETT</sequence>
<protein>
    <recommendedName>
        <fullName evidence="8">Esterase</fullName>
    </recommendedName>
</protein>
<evidence type="ECO:0000256" key="3">
    <source>
        <dbReference type="ARBA" id="ARBA00022630"/>
    </source>
</evidence>
<keyword evidence="3" id="KW-0285">Flavoprotein</keyword>
<evidence type="ECO:0000256" key="2">
    <source>
        <dbReference type="ARBA" id="ARBA00010790"/>
    </source>
</evidence>
<name>A0A1M4THT6_9BACT</name>
<dbReference type="PANTHER" id="PTHR47470:SF1">
    <property type="entry name" value="FAD-DEPENDENT OXIDOREDUCTASE 2 FAD BINDING DOMAIN-CONTAINING PROTEIN"/>
    <property type="match status" value="1"/>
</dbReference>
<comment type="cofactor">
    <cofactor evidence="1">
        <name>FAD</name>
        <dbReference type="ChEBI" id="CHEBI:57692"/>
    </cofactor>
</comment>
<evidence type="ECO:0000256" key="5">
    <source>
        <dbReference type="ARBA" id="ARBA00023002"/>
    </source>
</evidence>
<dbReference type="RefSeq" id="WP_350354127.1">
    <property type="nucleotide sequence ID" value="NZ_FQUS01000001.1"/>
</dbReference>
<gene>
    <name evidence="6" type="ORF">SAMN05443144_101295</name>
</gene>
<evidence type="ECO:0000256" key="4">
    <source>
        <dbReference type="ARBA" id="ARBA00022827"/>
    </source>
</evidence>
<dbReference type="AlphaFoldDB" id="A0A1M4THT6"/>
<dbReference type="EMBL" id="FQUS01000001">
    <property type="protein sequence ID" value="SHE43894.1"/>
    <property type="molecule type" value="Genomic_DNA"/>
</dbReference>
<keyword evidence="7" id="KW-1185">Reference proteome</keyword>
<reference evidence="6 7" key="1">
    <citation type="submission" date="2016-11" db="EMBL/GenBank/DDBJ databases">
        <authorList>
            <person name="Jaros S."/>
            <person name="Januszkiewicz K."/>
            <person name="Wedrychowicz H."/>
        </authorList>
    </citation>
    <scope>NUCLEOTIDE SEQUENCE [LARGE SCALE GENOMIC DNA]</scope>
    <source>
        <strain evidence="6 7">DSM 21986</strain>
    </source>
</reference>
<dbReference type="SUPFAM" id="SSF53474">
    <property type="entry name" value="alpha/beta-Hydrolases"/>
    <property type="match status" value="1"/>
</dbReference>
<dbReference type="PANTHER" id="PTHR47470">
    <property type="entry name" value="CHOLESTEROL OXIDASE"/>
    <property type="match status" value="1"/>
</dbReference>
<dbReference type="STRING" id="1194090.SAMN05443144_101295"/>
<keyword evidence="4" id="KW-0274">FAD</keyword>
<evidence type="ECO:0000313" key="7">
    <source>
        <dbReference type="Proteomes" id="UP000184041"/>
    </source>
</evidence>
<dbReference type="Proteomes" id="UP000184041">
    <property type="component" value="Unassembled WGS sequence"/>
</dbReference>
<dbReference type="GO" id="GO:0016491">
    <property type="term" value="F:oxidoreductase activity"/>
    <property type="evidence" value="ECO:0007669"/>
    <property type="project" value="UniProtKB-KW"/>
</dbReference>
<dbReference type="Gene3D" id="3.40.50.1820">
    <property type="entry name" value="alpha/beta hydrolase"/>
    <property type="match status" value="1"/>
</dbReference>
<proteinExistence type="inferred from homology"/>
<keyword evidence="5" id="KW-0560">Oxidoreductase</keyword>
<evidence type="ECO:0008006" key="8">
    <source>
        <dbReference type="Google" id="ProtNLM"/>
    </source>
</evidence>
<organism evidence="6 7">
    <name type="scientific">Fodinibius roseus</name>
    <dbReference type="NCBI Taxonomy" id="1194090"/>
    <lineage>
        <taxon>Bacteria</taxon>
        <taxon>Pseudomonadati</taxon>
        <taxon>Balneolota</taxon>
        <taxon>Balneolia</taxon>
        <taxon>Balneolales</taxon>
        <taxon>Balneolaceae</taxon>
        <taxon>Fodinibius</taxon>
    </lineage>
</organism>
<dbReference type="InterPro" id="IPR052542">
    <property type="entry name" value="Cholesterol_Oxidase"/>
</dbReference>
<comment type="similarity">
    <text evidence="2">Belongs to the GMC oxidoreductase family.</text>
</comment>
<evidence type="ECO:0000313" key="6">
    <source>
        <dbReference type="EMBL" id="SHE43894.1"/>
    </source>
</evidence>
<accession>A0A1M4THT6</accession>
<dbReference type="InterPro" id="IPR029058">
    <property type="entry name" value="AB_hydrolase_fold"/>
</dbReference>